<dbReference type="RefSeq" id="WP_015498715.1">
    <property type="nucleotide sequence ID" value="NC_020911.1"/>
</dbReference>
<dbReference type="EMBL" id="CP003740">
    <property type="protein sequence ID" value="AGI66672.1"/>
    <property type="molecule type" value="Genomic_DNA"/>
</dbReference>
<feature type="compositionally biased region" description="Low complexity" evidence="1">
    <location>
        <begin position="63"/>
        <end position="73"/>
    </location>
</feature>
<dbReference type="HOGENOM" id="CLU_201182_0_0_5"/>
<dbReference type="KEGG" id="oat:OAN307_c09530"/>
<protein>
    <submittedName>
        <fullName evidence="2">Uncharacterized protein</fullName>
    </submittedName>
</protein>
<evidence type="ECO:0000256" key="1">
    <source>
        <dbReference type="SAM" id="MobiDB-lite"/>
    </source>
</evidence>
<keyword evidence="3" id="KW-1185">Reference proteome</keyword>
<dbReference type="AlphaFoldDB" id="M9R362"/>
<accession>M9R362</accession>
<evidence type="ECO:0000313" key="3">
    <source>
        <dbReference type="Proteomes" id="UP000005307"/>
    </source>
</evidence>
<sequence>MAKLDKTTIYTAADPAKETMLDKTARIAREIKDGDIEQREIKTARLRNARLENEAMTPDVPMTAAASRARTRR</sequence>
<dbReference type="OrthoDB" id="7875526at2"/>
<gene>
    <name evidence="2" type="ORF">OAN307_c09530</name>
</gene>
<organism evidence="2 3">
    <name type="scientific">Octadecabacter antarcticus 307</name>
    <dbReference type="NCBI Taxonomy" id="391626"/>
    <lineage>
        <taxon>Bacteria</taxon>
        <taxon>Pseudomonadati</taxon>
        <taxon>Pseudomonadota</taxon>
        <taxon>Alphaproteobacteria</taxon>
        <taxon>Rhodobacterales</taxon>
        <taxon>Roseobacteraceae</taxon>
        <taxon>Octadecabacter</taxon>
    </lineage>
</organism>
<name>M9R362_9RHOB</name>
<reference evidence="2 3" key="1">
    <citation type="journal article" date="2013" name="PLoS ONE">
        <title>Poles Apart: Arctic and Antarctic Octadecabacter strains Share High Genome Plasticity and a New Type of Xanthorhodopsin.</title>
        <authorList>
            <person name="Vollmers J."/>
            <person name="Voget S."/>
            <person name="Dietrich S."/>
            <person name="Gollnow K."/>
            <person name="Smits M."/>
            <person name="Meyer K."/>
            <person name="Brinkhoff T."/>
            <person name="Simon M."/>
            <person name="Daniel R."/>
        </authorList>
    </citation>
    <scope>NUCLEOTIDE SEQUENCE [LARGE SCALE GENOMIC DNA]</scope>
    <source>
        <strain evidence="2 3">307</strain>
    </source>
</reference>
<dbReference type="Proteomes" id="UP000005307">
    <property type="component" value="Chromosome"/>
</dbReference>
<proteinExistence type="predicted"/>
<evidence type="ECO:0000313" key="2">
    <source>
        <dbReference type="EMBL" id="AGI66672.1"/>
    </source>
</evidence>
<feature type="region of interest" description="Disordered" evidence="1">
    <location>
        <begin position="49"/>
        <end position="73"/>
    </location>
</feature>